<evidence type="ECO:0000313" key="2">
    <source>
        <dbReference type="Proteomes" id="UP001630127"/>
    </source>
</evidence>
<proteinExistence type="predicted"/>
<evidence type="ECO:0000313" key="1">
    <source>
        <dbReference type="EMBL" id="KAL3513045.1"/>
    </source>
</evidence>
<protein>
    <submittedName>
        <fullName evidence="1">Uncharacterized protein</fullName>
    </submittedName>
</protein>
<gene>
    <name evidence="1" type="ORF">ACH5RR_025762</name>
</gene>
<dbReference type="AlphaFoldDB" id="A0ABD2Z3X7"/>
<accession>A0ABD2Z3X7</accession>
<organism evidence="1 2">
    <name type="scientific">Cinchona calisaya</name>
    <dbReference type="NCBI Taxonomy" id="153742"/>
    <lineage>
        <taxon>Eukaryota</taxon>
        <taxon>Viridiplantae</taxon>
        <taxon>Streptophyta</taxon>
        <taxon>Embryophyta</taxon>
        <taxon>Tracheophyta</taxon>
        <taxon>Spermatophyta</taxon>
        <taxon>Magnoliopsida</taxon>
        <taxon>eudicotyledons</taxon>
        <taxon>Gunneridae</taxon>
        <taxon>Pentapetalae</taxon>
        <taxon>asterids</taxon>
        <taxon>lamiids</taxon>
        <taxon>Gentianales</taxon>
        <taxon>Rubiaceae</taxon>
        <taxon>Cinchonoideae</taxon>
        <taxon>Cinchoneae</taxon>
        <taxon>Cinchona</taxon>
    </lineage>
</organism>
<dbReference type="EMBL" id="JBJUIK010000011">
    <property type="protein sequence ID" value="KAL3513045.1"/>
    <property type="molecule type" value="Genomic_DNA"/>
</dbReference>
<comment type="caution">
    <text evidence="1">The sequence shown here is derived from an EMBL/GenBank/DDBJ whole genome shotgun (WGS) entry which is preliminary data.</text>
</comment>
<keyword evidence="2" id="KW-1185">Reference proteome</keyword>
<sequence length="113" mass="12683">MLGGNMVGMSSLFLHFQNFDLNLVRGTTLSFHEGSDVLVWVSSSTGTFSISSAIATICAPRIILVSRRLIWDNRLPLKVRVFLRRLVNEVLPLDANVQRNGVYLLQNVVLVRK</sequence>
<name>A0ABD2Z3X7_9GENT</name>
<reference evidence="1 2" key="1">
    <citation type="submission" date="2024-11" db="EMBL/GenBank/DDBJ databases">
        <title>A near-complete genome assembly of Cinchona calisaya.</title>
        <authorList>
            <person name="Lian D.C."/>
            <person name="Zhao X.W."/>
            <person name="Wei L."/>
        </authorList>
    </citation>
    <scope>NUCLEOTIDE SEQUENCE [LARGE SCALE GENOMIC DNA]</scope>
    <source>
        <tissue evidence="1">Nenye</tissue>
    </source>
</reference>
<dbReference type="Proteomes" id="UP001630127">
    <property type="component" value="Unassembled WGS sequence"/>
</dbReference>